<dbReference type="Gene3D" id="1.25.10.70">
    <property type="match status" value="1"/>
</dbReference>
<dbReference type="AlphaFoldDB" id="A0A8H7GPT8"/>
<sequence length="186" mass="20807">MFMVIRESMISQVLRDGGVSVFNATHVHGTWTNGILPIIVTCLSRGKAISECIFTLRAFSRQIEFSIEAWSSDSSSLRVSSAGTFETMQVVYIFQILMSIATAQGVSVKEPTDVDMPILPGLDTQQKRDDFVGFIGNLLKHPKFLKSRVYPSSPEEEALVKTDGVEFETFVKKLIEDIKELRELLV</sequence>
<keyword evidence="2" id="KW-1185">Reference proteome</keyword>
<comment type="caution">
    <text evidence="1">The sequence shown here is derived from an EMBL/GenBank/DDBJ whole genome shotgun (WGS) entry which is preliminary data.</text>
</comment>
<reference evidence="1" key="1">
    <citation type="submission" date="2020-10" db="EMBL/GenBank/DDBJ databases">
        <title>The Whole-Genome Sequence of Metschnikowia persimmonesis, a Novel Endophytic Yeast Species Isolated from Medicinal Plant Diospyros kaki Thumb.</title>
        <authorList>
            <person name="Rahmat E."/>
            <person name="Kang Y."/>
        </authorList>
    </citation>
    <scope>NUCLEOTIDE SEQUENCE</scope>
    <source>
        <strain evidence="1">KIOM G15050</strain>
    </source>
</reference>
<accession>A0A8H7GPT8</accession>
<evidence type="ECO:0000313" key="2">
    <source>
        <dbReference type="Proteomes" id="UP000649328"/>
    </source>
</evidence>
<dbReference type="EMBL" id="JACBPP010000006">
    <property type="protein sequence ID" value="KAF8000857.1"/>
    <property type="molecule type" value="Genomic_DNA"/>
</dbReference>
<gene>
    <name evidence="1" type="ORF">HF325_004646</name>
</gene>
<evidence type="ECO:0000313" key="1">
    <source>
        <dbReference type="EMBL" id="KAF8000857.1"/>
    </source>
</evidence>
<dbReference type="Proteomes" id="UP000649328">
    <property type="component" value="Unassembled WGS sequence"/>
</dbReference>
<organism evidence="1 2">
    <name type="scientific">Metschnikowia pulcherrima</name>
    <dbReference type="NCBI Taxonomy" id="27326"/>
    <lineage>
        <taxon>Eukaryota</taxon>
        <taxon>Fungi</taxon>
        <taxon>Dikarya</taxon>
        <taxon>Ascomycota</taxon>
        <taxon>Saccharomycotina</taxon>
        <taxon>Pichiomycetes</taxon>
        <taxon>Metschnikowiaceae</taxon>
        <taxon>Metschnikowia</taxon>
    </lineage>
</organism>
<protein>
    <submittedName>
        <fullName evidence="1">Uncharacterized protein</fullName>
    </submittedName>
</protein>
<dbReference type="OrthoDB" id="102511at2759"/>
<name>A0A8H7GPT8_9ASCO</name>
<proteinExistence type="predicted"/>